<reference evidence="2 5" key="1">
    <citation type="journal article" date="2015" name="Genome Announc.">
        <title>Complete Genome Sequence of the Nitrogen-Fixing and Solvent-Producing Clostridium pasteurianum DSM 525.</title>
        <authorList>
            <person name="Poehlein A."/>
            <person name="Grosse-Honebrink A."/>
            <person name="Zhang Y."/>
            <person name="Minton N.P."/>
            <person name="Daniel R."/>
        </authorList>
    </citation>
    <scope>NUCLEOTIDE SEQUENCE [LARGE SCALE GENOMIC DNA]</scope>
    <source>
        <strain evidence="2">DSM 525</strain>
        <strain evidence="5">DSM 525 / ATCC 6013</strain>
    </source>
</reference>
<dbReference type="RefSeq" id="WP_004455253.1">
    <property type="nucleotide sequence ID" value="NZ_ANZB01000001.1"/>
</dbReference>
<dbReference type="PATRIC" id="fig|1262449.3.peg.451"/>
<dbReference type="Proteomes" id="UP000030905">
    <property type="component" value="Chromosome"/>
</dbReference>
<evidence type="ECO:0000313" key="5">
    <source>
        <dbReference type="Proteomes" id="UP000030905"/>
    </source>
</evidence>
<feature type="transmembrane region" description="Helical" evidence="1">
    <location>
        <begin position="51"/>
        <end position="75"/>
    </location>
</feature>
<evidence type="ECO:0000313" key="2">
    <source>
        <dbReference type="EMBL" id="AJA50642.1"/>
    </source>
</evidence>
<dbReference type="GeneID" id="93072781"/>
<name>A0A0H3J014_CLOPA</name>
<accession>A0A0H3J014</accession>
<reference evidence="3" key="2">
    <citation type="submission" date="2015-10" db="EMBL/GenBank/DDBJ databases">
        <title>Improved Draft Genome Sequence of Clostridium pasteurianum Strain ATCC 6013 (DSM 525) Using a Hybrid Next-Generation Sequencing Approach.</title>
        <authorList>
            <person name="Pyne M.E."/>
            <person name="Utturkar S.M."/>
            <person name="Brown S.D."/>
            <person name="Moo-Young M."/>
            <person name="Chung D.A."/>
            <person name="Chou P.C."/>
        </authorList>
    </citation>
    <scope>NUCLEOTIDE SEQUENCE</scope>
    <source>
        <strain evidence="3">ATCC 6013</strain>
    </source>
</reference>
<feature type="transmembrane region" description="Helical" evidence="1">
    <location>
        <begin position="6"/>
        <end position="30"/>
    </location>
</feature>
<dbReference type="EMBL" id="CP009268">
    <property type="protein sequence ID" value="AJA50642.1"/>
    <property type="molecule type" value="Genomic_DNA"/>
</dbReference>
<gene>
    <name evidence="2" type="ORF">CLPA_c05540</name>
    <name evidence="3" type="ORF">CP6013_02594</name>
</gene>
<dbReference type="Proteomes" id="UP000028042">
    <property type="component" value="Unassembled WGS sequence"/>
</dbReference>
<dbReference type="EMBL" id="JPGY02000001">
    <property type="protein sequence ID" value="KRU13346.1"/>
    <property type="molecule type" value="Genomic_DNA"/>
</dbReference>
<keyword evidence="1" id="KW-0812">Transmembrane</keyword>
<protein>
    <submittedName>
        <fullName evidence="2">Uncharacterized protein</fullName>
    </submittedName>
</protein>
<keyword evidence="1" id="KW-0472">Membrane</keyword>
<reference evidence="3 4" key="3">
    <citation type="journal article" name="Genome Announc.">
        <title>Improved Draft Genome Sequence of Clostridium pasteurianum Strain ATCC 6013 (DSM 525) Using a Hybrid Next-Generation Sequencing Approach.</title>
        <authorList>
            <person name="Pyne M.E."/>
            <person name="Utturkar S."/>
            <person name="Brown S.D."/>
            <person name="Moo-Young M."/>
            <person name="Chung D.A."/>
            <person name="Chou C.P."/>
        </authorList>
    </citation>
    <scope>NUCLEOTIDE SEQUENCE [LARGE SCALE GENOMIC DNA]</scope>
    <source>
        <strain evidence="3 4">ATCC 6013</strain>
    </source>
</reference>
<dbReference type="KEGG" id="cpat:CLPA_c05540"/>
<keyword evidence="1" id="KW-1133">Transmembrane helix</keyword>
<evidence type="ECO:0000313" key="4">
    <source>
        <dbReference type="Proteomes" id="UP000028042"/>
    </source>
</evidence>
<proteinExistence type="predicted"/>
<evidence type="ECO:0000313" key="3">
    <source>
        <dbReference type="EMBL" id="KRU13346.1"/>
    </source>
</evidence>
<organism evidence="2 5">
    <name type="scientific">Clostridium pasteurianum DSM 525 = ATCC 6013</name>
    <dbReference type="NCBI Taxonomy" id="1262449"/>
    <lineage>
        <taxon>Bacteria</taxon>
        <taxon>Bacillati</taxon>
        <taxon>Bacillota</taxon>
        <taxon>Clostridia</taxon>
        <taxon>Eubacteriales</taxon>
        <taxon>Clostridiaceae</taxon>
        <taxon>Clostridium</taxon>
    </lineage>
</organism>
<dbReference type="KEGG" id="cpae:CPAST_c05540"/>
<sequence>MKDFFIMGFLIAIAGISIIAILILIVTIFITSINGTIRIISVLAQNRNVRIIYIVSMALPVINIISMISLCYIANNKLKQVLNSSGDSFIPSEF</sequence>
<evidence type="ECO:0000256" key="1">
    <source>
        <dbReference type="SAM" id="Phobius"/>
    </source>
</evidence>
<keyword evidence="5" id="KW-1185">Reference proteome</keyword>
<dbReference type="AlphaFoldDB" id="A0A0H3J014"/>